<protein>
    <submittedName>
        <fullName evidence="10">Ureide permease</fullName>
    </submittedName>
</protein>
<keyword evidence="6" id="KW-0067">ATP-binding</keyword>
<dbReference type="PANTHER" id="PTHR31081">
    <property type="entry name" value="UREIDE PERMEASE 1-RELATED-RELATED"/>
    <property type="match status" value="1"/>
</dbReference>
<evidence type="ECO:0000256" key="9">
    <source>
        <dbReference type="SAM" id="Phobius"/>
    </source>
</evidence>
<evidence type="ECO:0000313" key="10">
    <source>
        <dbReference type="EMBL" id="WZN63624.1"/>
    </source>
</evidence>
<feature type="transmembrane region" description="Helical" evidence="9">
    <location>
        <begin position="6"/>
        <end position="23"/>
    </location>
</feature>
<keyword evidence="4 9" id="KW-0812">Transmembrane</keyword>
<keyword evidence="5" id="KW-0547">Nucleotide-binding</keyword>
<comment type="similarity">
    <text evidence="2">Belongs to the plant ureide permease (TC 2.A.7.19) family.</text>
</comment>
<dbReference type="GO" id="GO:0022857">
    <property type="term" value="F:transmembrane transporter activity"/>
    <property type="evidence" value="ECO:0007669"/>
    <property type="project" value="InterPro"/>
</dbReference>
<dbReference type="GO" id="GO:0016020">
    <property type="term" value="C:membrane"/>
    <property type="evidence" value="ECO:0007669"/>
    <property type="project" value="UniProtKB-SubCell"/>
</dbReference>
<dbReference type="Proteomes" id="UP001472866">
    <property type="component" value="Chromosome 08"/>
</dbReference>
<gene>
    <name evidence="10" type="ORF">HKI87_08g51730</name>
</gene>
<evidence type="ECO:0000256" key="4">
    <source>
        <dbReference type="ARBA" id="ARBA00022692"/>
    </source>
</evidence>
<feature type="transmembrane region" description="Helical" evidence="9">
    <location>
        <begin position="106"/>
        <end position="128"/>
    </location>
</feature>
<keyword evidence="3" id="KW-0813">Transport</keyword>
<dbReference type="AlphaFoldDB" id="A0AAX4PCD9"/>
<evidence type="ECO:0000256" key="8">
    <source>
        <dbReference type="ARBA" id="ARBA00023136"/>
    </source>
</evidence>
<feature type="transmembrane region" description="Helical" evidence="9">
    <location>
        <begin position="44"/>
        <end position="62"/>
    </location>
</feature>
<organism evidence="10 11">
    <name type="scientific">Chloropicon roscoffensis</name>
    <dbReference type="NCBI Taxonomy" id="1461544"/>
    <lineage>
        <taxon>Eukaryota</taxon>
        <taxon>Viridiplantae</taxon>
        <taxon>Chlorophyta</taxon>
        <taxon>Chloropicophyceae</taxon>
        <taxon>Chloropicales</taxon>
        <taxon>Chloropicaceae</taxon>
        <taxon>Chloropicon</taxon>
    </lineage>
</organism>
<keyword evidence="8 9" id="KW-0472">Membrane</keyword>
<dbReference type="InterPro" id="IPR009834">
    <property type="entry name" value="Ureide_permease"/>
</dbReference>
<keyword evidence="11" id="KW-1185">Reference proteome</keyword>
<evidence type="ECO:0000256" key="2">
    <source>
        <dbReference type="ARBA" id="ARBA00005931"/>
    </source>
</evidence>
<feature type="transmembrane region" description="Helical" evidence="9">
    <location>
        <begin position="140"/>
        <end position="159"/>
    </location>
</feature>
<feature type="transmembrane region" description="Helical" evidence="9">
    <location>
        <begin position="74"/>
        <end position="94"/>
    </location>
</feature>
<accession>A0AAX4PCD9</accession>
<feature type="transmembrane region" description="Helical" evidence="9">
    <location>
        <begin position="291"/>
        <end position="313"/>
    </location>
</feature>
<reference evidence="10 11" key="1">
    <citation type="submission" date="2024-03" db="EMBL/GenBank/DDBJ databases">
        <title>Complete genome sequence of the green alga Chloropicon roscoffensis RCC1871.</title>
        <authorList>
            <person name="Lemieux C."/>
            <person name="Pombert J.-F."/>
            <person name="Otis C."/>
            <person name="Turmel M."/>
        </authorList>
    </citation>
    <scope>NUCLEOTIDE SEQUENCE [LARGE SCALE GENOMIC DNA]</scope>
    <source>
        <strain evidence="10 11">RCC1871</strain>
    </source>
</reference>
<sequence>MGAAAFFELAASLVCLGTWPALLEKARRPIDGDGRGERCYHICFLDYALSYGCCGLVVLLVASGGQRGALSLPLGTPGGAALCLVAAIGGALLQTGNACMQKALQLGCPMTTLLPLQAALCVVIGTTANYCLQPDRSDPRLLFSGVFLYFLAILSSSSAQLRHRQVTFDAGAAAAAGGGGDSDGGPRRLLTWRWSLRSSGASASGRSEGAAGADGEGEIVPLVKDSEGIAGEKSAEVEEKIMGGSSPARDRRGRGVGLAVGVLGGLAFGGFTPCFNISVNDQFGWAGRPESGVLSVWAANLIFSISFTLTAVISQMAKLVAKHPGESAWEIARRRYWKSWGRGRAFAVAAGTLCSVGNYLQFDGGKRAGFAAADVVQAFPLVGTLWGVYLFGDYKGAKRATVALLGSTYVFYTAAAVLIALSAETGLL</sequence>
<evidence type="ECO:0000256" key="6">
    <source>
        <dbReference type="ARBA" id="ARBA00022840"/>
    </source>
</evidence>
<evidence type="ECO:0000256" key="7">
    <source>
        <dbReference type="ARBA" id="ARBA00022989"/>
    </source>
</evidence>
<feature type="transmembrane region" description="Helical" evidence="9">
    <location>
        <begin position="402"/>
        <end position="423"/>
    </location>
</feature>
<proteinExistence type="inferred from homology"/>
<evidence type="ECO:0000256" key="1">
    <source>
        <dbReference type="ARBA" id="ARBA00004141"/>
    </source>
</evidence>
<name>A0AAX4PCD9_9CHLO</name>
<comment type="subcellular location">
    <subcellularLocation>
        <location evidence="1">Membrane</location>
        <topology evidence="1">Multi-pass membrane protein</topology>
    </subcellularLocation>
</comment>
<evidence type="ECO:0000313" key="11">
    <source>
        <dbReference type="Proteomes" id="UP001472866"/>
    </source>
</evidence>
<keyword evidence="7 9" id="KW-1133">Transmembrane helix</keyword>
<evidence type="ECO:0000256" key="3">
    <source>
        <dbReference type="ARBA" id="ARBA00022448"/>
    </source>
</evidence>
<dbReference type="GO" id="GO:0005524">
    <property type="term" value="F:ATP binding"/>
    <property type="evidence" value="ECO:0007669"/>
    <property type="project" value="UniProtKB-KW"/>
</dbReference>
<feature type="transmembrane region" description="Helical" evidence="9">
    <location>
        <begin position="368"/>
        <end position="390"/>
    </location>
</feature>
<feature type="transmembrane region" description="Helical" evidence="9">
    <location>
        <begin position="256"/>
        <end position="279"/>
    </location>
</feature>
<feature type="transmembrane region" description="Helical" evidence="9">
    <location>
        <begin position="343"/>
        <end position="362"/>
    </location>
</feature>
<dbReference type="InterPro" id="IPR030189">
    <property type="entry name" value="UPS_plant"/>
</dbReference>
<evidence type="ECO:0000256" key="5">
    <source>
        <dbReference type="ARBA" id="ARBA00022741"/>
    </source>
</evidence>
<dbReference type="EMBL" id="CP151508">
    <property type="protein sequence ID" value="WZN63624.1"/>
    <property type="molecule type" value="Genomic_DNA"/>
</dbReference>
<dbReference type="Pfam" id="PF07168">
    <property type="entry name" value="Ureide_permease"/>
    <property type="match status" value="2"/>
</dbReference>